<dbReference type="RefSeq" id="WP_377911145.1">
    <property type="nucleotide sequence ID" value="NZ_JBHSKS010000001.1"/>
</dbReference>
<gene>
    <name evidence="1" type="ORF">ACFPIK_00625</name>
</gene>
<dbReference type="Gene3D" id="2.40.160.130">
    <property type="entry name" value="Capsule assembly protein Wzi"/>
    <property type="match status" value="1"/>
</dbReference>
<name>A0ABW0BRJ5_9BACT</name>
<organism evidence="1 2">
    <name type="scientific">Algoriphagus aquatilis</name>
    <dbReference type="NCBI Taxonomy" id="490186"/>
    <lineage>
        <taxon>Bacteria</taxon>
        <taxon>Pseudomonadati</taxon>
        <taxon>Bacteroidota</taxon>
        <taxon>Cytophagia</taxon>
        <taxon>Cytophagales</taxon>
        <taxon>Cyclobacteriaceae</taxon>
        <taxon>Algoriphagus</taxon>
    </lineage>
</organism>
<dbReference type="InterPro" id="IPR038636">
    <property type="entry name" value="Wzi_sf"/>
</dbReference>
<evidence type="ECO:0000313" key="2">
    <source>
        <dbReference type="Proteomes" id="UP001596163"/>
    </source>
</evidence>
<comment type="caution">
    <text evidence="1">The sequence shown here is derived from an EMBL/GenBank/DDBJ whole genome shotgun (WGS) entry which is preliminary data.</text>
</comment>
<protein>
    <submittedName>
        <fullName evidence="1">Capsule assembly Wzi family protein</fullName>
    </submittedName>
</protein>
<sequence>MKEDLNLRLTKNLNNNIEVVDSITLEKKSIKILPLFSTTILNTNRPFGWGNYGLKNGNGIQTLLSPGIFFKLNFLEIQFRPEFMLSQNKAFNGYSDSLSGTSALSRFRYWNFGDNPEWFPSEFNRLAHLGQSYISFSIGKAHLGFSTQNIWWGPGQFSGLIFSNNARGIPHLFLGTKSPANIGIGFLEASLLFGKAKDSGIAPTQNQRLNSLYFQPFSGDWRYINGLSLTYSPKFLKNFSVGFNRVFQRYSKDTPRTFSGILPVFEVFQKEKLFQNGNSVIYDQQAQDQIVSVFFRFKSAKGKFEIYSEFGKHDHNFNWREFILNPEHTRAYILGFQKLFQLPNPGKFIQVRAEIVQQQESVNRYIRYPLLGVTNTSWLTHYQVRGFSNFGESMGPGVGIGANTQILEASIVHGYSKLGVILKRIENHQDFYYQIKQEVPNQFPWLDFSTGVLADFKWNKFNISSSTEFVKATNYQWYGSKKATLDFQGGNRLFTVSANLNLVYSF</sequence>
<dbReference type="EMBL" id="JBHSKS010000001">
    <property type="protein sequence ID" value="MFC5190251.1"/>
    <property type="molecule type" value="Genomic_DNA"/>
</dbReference>
<dbReference type="Proteomes" id="UP001596163">
    <property type="component" value="Unassembled WGS sequence"/>
</dbReference>
<dbReference type="InterPro" id="IPR026950">
    <property type="entry name" value="Caps_assemb_Wzi"/>
</dbReference>
<reference evidence="2" key="1">
    <citation type="journal article" date="2019" name="Int. J. Syst. Evol. Microbiol.">
        <title>The Global Catalogue of Microorganisms (GCM) 10K type strain sequencing project: providing services to taxonomists for standard genome sequencing and annotation.</title>
        <authorList>
            <consortium name="The Broad Institute Genomics Platform"/>
            <consortium name="The Broad Institute Genome Sequencing Center for Infectious Disease"/>
            <person name="Wu L."/>
            <person name="Ma J."/>
        </authorList>
    </citation>
    <scope>NUCLEOTIDE SEQUENCE [LARGE SCALE GENOMIC DNA]</scope>
    <source>
        <strain evidence="2">CGMCC 1.7030</strain>
    </source>
</reference>
<evidence type="ECO:0000313" key="1">
    <source>
        <dbReference type="EMBL" id="MFC5190251.1"/>
    </source>
</evidence>
<proteinExistence type="predicted"/>
<accession>A0ABW0BRJ5</accession>
<keyword evidence="2" id="KW-1185">Reference proteome</keyword>
<dbReference type="Pfam" id="PF14052">
    <property type="entry name" value="Caps_assemb_Wzi"/>
    <property type="match status" value="1"/>
</dbReference>